<keyword evidence="3" id="KW-1185">Reference proteome</keyword>
<dbReference type="Pfam" id="PF10026">
    <property type="entry name" value="DUF2268"/>
    <property type="match status" value="1"/>
</dbReference>
<evidence type="ECO:0000313" key="2">
    <source>
        <dbReference type="EMBL" id="SHJ58382.1"/>
    </source>
</evidence>
<dbReference type="RefSeq" id="WP_072919203.1">
    <property type="nucleotide sequence ID" value="NZ_FQYQ01000030.1"/>
</dbReference>
<dbReference type="AlphaFoldDB" id="A0A1M6KHL9"/>
<dbReference type="EMBL" id="FQYQ01000030">
    <property type="protein sequence ID" value="SHJ58382.1"/>
    <property type="molecule type" value="Genomic_DNA"/>
</dbReference>
<proteinExistence type="predicted"/>
<feature type="domain" description="DUF2268" evidence="1">
    <location>
        <begin position="88"/>
        <end position="293"/>
    </location>
</feature>
<sequence>MKVNRVYSPDIYRKIMLAEQDKKDDIYRYDMMMPFKGKWDIYHIPMTPKYPGGYDIIMANRMFGLASPSDIDGSYEEQINDLANDDMWAACQDSIEKALIRFYDNGIDLKTEEYTFSILLADPKSPYTIMNDGYCGDGGIPGFIMGWLIPTEENIKRLPVALAHETNHNVRYQFIKWTNDVNVAEMIVSEGLAENYATTIFGKEHLGPWVTKTDMELMPLIKEIIHDGLEVTGFDNITSYLYGDEMAEMRQFPKVGLPYCAGYATGYYLVKYYLEKTGMPIEKATILPADEILREVPEFWEM</sequence>
<reference evidence="2 3" key="1">
    <citation type="submission" date="2016-11" db="EMBL/GenBank/DDBJ databases">
        <authorList>
            <person name="Jaros S."/>
            <person name="Januszkiewicz K."/>
            <person name="Wedrychowicz H."/>
        </authorList>
    </citation>
    <scope>NUCLEOTIDE SEQUENCE [LARGE SCALE GENOMIC DNA]</scope>
    <source>
        <strain evidence="2 3">DSM 14809</strain>
    </source>
</reference>
<dbReference type="OrthoDB" id="148961at2"/>
<dbReference type="InterPro" id="IPR018728">
    <property type="entry name" value="DUF2268"/>
</dbReference>
<gene>
    <name evidence="2" type="ORF">SAMN02745725_02865</name>
</gene>
<protein>
    <submittedName>
        <fullName evidence="2">Uncharacterized protein YjaZ</fullName>
    </submittedName>
</protein>
<name>A0A1M6KHL9_PSEXY</name>
<evidence type="ECO:0000313" key="3">
    <source>
        <dbReference type="Proteomes" id="UP000184185"/>
    </source>
</evidence>
<dbReference type="Proteomes" id="UP000184185">
    <property type="component" value="Unassembled WGS sequence"/>
</dbReference>
<organism evidence="2 3">
    <name type="scientific">Pseudobutyrivibrio xylanivorans DSM 14809</name>
    <dbReference type="NCBI Taxonomy" id="1123012"/>
    <lineage>
        <taxon>Bacteria</taxon>
        <taxon>Bacillati</taxon>
        <taxon>Bacillota</taxon>
        <taxon>Clostridia</taxon>
        <taxon>Lachnospirales</taxon>
        <taxon>Lachnospiraceae</taxon>
        <taxon>Pseudobutyrivibrio</taxon>
    </lineage>
</organism>
<accession>A0A1M6KHL9</accession>
<dbReference type="STRING" id="185007.SAMN02910350_01694"/>
<evidence type="ECO:0000259" key="1">
    <source>
        <dbReference type="Pfam" id="PF10026"/>
    </source>
</evidence>